<feature type="compositionally biased region" description="Acidic residues" evidence="4">
    <location>
        <begin position="768"/>
        <end position="783"/>
    </location>
</feature>
<evidence type="ECO:0000256" key="4">
    <source>
        <dbReference type="SAM" id="MobiDB-lite"/>
    </source>
</evidence>
<evidence type="ECO:0008006" key="9">
    <source>
        <dbReference type="Google" id="ProtNLM"/>
    </source>
</evidence>
<dbReference type="InterPro" id="IPR038718">
    <property type="entry name" value="SNF2-like_sf"/>
</dbReference>
<dbReference type="CDD" id="cd18793">
    <property type="entry name" value="SF2_C_SNF"/>
    <property type="match status" value="1"/>
</dbReference>
<evidence type="ECO:0000313" key="8">
    <source>
        <dbReference type="Proteomes" id="UP000799440"/>
    </source>
</evidence>
<dbReference type="OrthoDB" id="448448at2759"/>
<evidence type="ECO:0000259" key="6">
    <source>
        <dbReference type="PROSITE" id="PS51194"/>
    </source>
</evidence>
<feature type="domain" description="Helicase C-terminal" evidence="6">
    <location>
        <begin position="873"/>
        <end position="1039"/>
    </location>
</feature>
<keyword evidence="8" id="KW-1185">Reference proteome</keyword>
<protein>
    <recommendedName>
        <fullName evidence="9">SNF2 family helicase/ATPase-like protein</fullName>
    </recommendedName>
</protein>
<feature type="domain" description="Helicase ATP-binding" evidence="5">
    <location>
        <begin position="404"/>
        <end position="595"/>
    </location>
</feature>
<dbReference type="Gene3D" id="3.40.50.300">
    <property type="entry name" value="P-loop containing nucleotide triphosphate hydrolases"/>
    <property type="match status" value="1"/>
</dbReference>
<feature type="compositionally biased region" description="Basic and acidic residues" evidence="4">
    <location>
        <begin position="73"/>
        <end position="82"/>
    </location>
</feature>
<dbReference type="PROSITE" id="PS51194">
    <property type="entry name" value="HELICASE_CTER"/>
    <property type="match status" value="1"/>
</dbReference>
<dbReference type="Pfam" id="PF00271">
    <property type="entry name" value="Helicase_C"/>
    <property type="match status" value="1"/>
</dbReference>
<dbReference type="PANTHER" id="PTHR45626:SF16">
    <property type="entry name" value="ATP-DEPENDENT HELICASE ULS1"/>
    <property type="match status" value="1"/>
</dbReference>
<dbReference type="Pfam" id="PF00176">
    <property type="entry name" value="SNF2-rel_dom"/>
    <property type="match status" value="1"/>
</dbReference>
<accession>A0A6A6VB14</accession>
<dbReference type="PROSITE" id="PS51192">
    <property type="entry name" value="HELICASE_ATP_BIND_1"/>
    <property type="match status" value="1"/>
</dbReference>
<evidence type="ECO:0000259" key="5">
    <source>
        <dbReference type="PROSITE" id="PS51192"/>
    </source>
</evidence>
<dbReference type="InterPro" id="IPR000330">
    <property type="entry name" value="SNF2_N"/>
</dbReference>
<dbReference type="AlphaFoldDB" id="A0A6A6VB14"/>
<dbReference type="GO" id="GO:0005524">
    <property type="term" value="F:ATP binding"/>
    <property type="evidence" value="ECO:0007669"/>
    <property type="project" value="UniProtKB-KW"/>
</dbReference>
<keyword evidence="3" id="KW-0067">ATP-binding</keyword>
<dbReference type="InterPro" id="IPR049730">
    <property type="entry name" value="SNF2/RAD54-like_C"/>
</dbReference>
<evidence type="ECO:0000256" key="1">
    <source>
        <dbReference type="ARBA" id="ARBA00022741"/>
    </source>
</evidence>
<dbReference type="PANTHER" id="PTHR45626">
    <property type="entry name" value="TRANSCRIPTION TERMINATION FACTOR 2-RELATED"/>
    <property type="match status" value="1"/>
</dbReference>
<proteinExistence type="predicted"/>
<evidence type="ECO:0000313" key="7">
    <source>
        <dbReference type="EMBL" id="KAF2747758.1"/>
    </source>
</evidence>
<dbReference type="CDD" id="cd18008">
    <property type="entry name" value="DEXDc_SHPRH-like"/>
    <property type="match status" value="1"/>
</dbReference>
<dbReference type="GO" id="GO:0016787">
    <property type="term" value="F:hydrolase activity"/>
    <property type="evidence" value="ECO:0007669"/>
    <property type="project" value="UniProtKB-KW"/>
</dbReference>
<keyword evidence="1" id="KW-0547">Nucleotide-binding</keyword>
<dbReference type="SMART" id="SM00487">
    <property type="entry name" value="DEXDc"/>
    <property type="match status" value="1"/>
</dbReference>
<dbReference type="InterPro" id="IPR001650">
    <property type="entry name" value="Helicase_C-like"/>
</dbReference>
<feature type="region of interest" description="Disordered" evidence="4">
    <location>
        <begin position="764"/>
        <end position="784"/>
    </location>
</feature>
<organism evidence="7 8">
    <name type="scientific">Sporormia fimetaria CBS 119925</name>
    <dbReference type="NCBI Taxonomy" id="1340428"/>
    <lineage>
        <taxon>Eukaryota</taxon>
        <taxon>Fungi</taxon>
        <taxon>Dikarya</taxon>
        <taxon>Ascomycota</taxon>
        <taxon>Pezizomycotina</taxon>
        <taxon>Dothideomycetes</taxon>
        <taxon>Pleosporomycetidae</taxon>
        <taxon>Pleosporales</taxon>
        <taxon>Sporormiaceae</taxon>
        <taxon>Sporormia</taxon>
    </lineage>
</organism>
<evidence type="ECO:0000256" key="2">
    <source>
        <dbReference type="ARBA" id="ARBA00022801"/>
    </source>
</evidence>
<dbReference type="InterPro" id="IPR014001">
    <property type="entry name" value="Helicase_ATP-bd"/>
</dbReference>
<dbReference type="SMART" id="SM00490">
    <property type="entry name" value="HELICc"/>
    <property type="match status" value="1"/>
</dbReference>
<dbReference type="Gene3D" id="3.40.50.10810">
    <property type="entry name" value="Tandem AAA-ATPase domain"/>
    <property type="match status" value="1"/>
</dbReference>
<keyword evidence="2" id="KW-0378">Hydrolase</keyword>
<dbReference type="EMBL" id="MU006571">
    <property type="protein sequence ID" value="KAF2747758.1"/>
    <property type="molecule type" value="Genomic_DNA"/>
</dbReference>
<dbReference type="GO" id="GO:0008094">
    <property type="term" value="F:ATP-dependent activity, acting on DNA"/>
    <property type="evidence" value="ECO:0007669"/>
    <property type="project" value="TreeGrafter"/>
</dbReference>
<dbReference type="SUPFAM" id="SSF52540">
    <property type="entry name" value="P-loop containing nucleoside triphosphate hydrolases"/>
    <property type="match status" value="2"/>
</dbReference>
<dbReference type="GO" id="GO:0005634">
    <property type="term" value="C:nucleus"/>
    <property type="evidence" value="ECO:0007669"/>
    <property type="project" value="TreeGrafter"/>
</dbReference>
<gene>
    <name evidence="7" type="ORF">M011DRAFT_401703</name>
</gene>
<feature type="region of interest" description="Disordered" evidence="4">
    <location>
        <begin position="1"/>
        <end position="97"/>
    </location>
</feature>
<sequence length="1043" mass="117850">MTEGPAEPVRALSAHPPPAFDPAALLNPKASKRSASEAGSDRGRSGPPAPNYGSLVERLHHVQERTASPAKRVRYEGDDSRKMQAGFSGGSTLTMNGSPITNVPPSAIPEGPPVDLTMSDDEDEDIQVLKDNSREEICIGKVKQAYVQLHRVPFHDPQKYRGNAGSQGRIKVSLRRMPDDKANNNYKILVVDPANKECGRVDYKTAQPLARLFDARDQNGMKFTASLDPRRKLNGEGNSGDPSSALISMTLQLYCKRGIADHIGRFLRSHNVMLGDPTHDIEKYDYYNPQTKSTSIHQGFGSSLFSGPQIGQSHAAPVVLSVEEIRSEVSNIFDHMGDQADIPEHEQSPAIITELLKHQKQALHFMLDKEQEWSDDKKTLWKPAYRDNGRKKMYVHVITGEPVKHQPESVRGGILADEMGLGKTLSILALIMDRDSLTAAKNFAMKVPPLAANGERRHFHNSRATLLVCPLSTMVNWKTQIRDHFGSGPDNGPKWCYYHGPDRRTYKPKELADYDLVITTYHIVAADARDPSKPLSKIQWFRIVLDEAHQIRSHRTKQALGVCELAAQRRWAVTGTPVQNKLEDLFSLFKFLRVRPFDNLGAFNRHILTPFKQADPDVIPKLQVLVSSLTLRRVKEGNVVLPPRSDQIVRLKFTEDERRLHEWFESDTARKVNAVTSGEKLGGKVYARIMTLILYLRRLCAHGRDLLGDEALKLTEGMTSENPMELDEEEEELPALSKKAAYEMMDILYQNDVDRCQYPACHRRVSDAEDSSDEDETSGDEDQKDLIGWMTPCYHIICPSHEKKFKAEWESMKSEDDGLVVCQFCDSRIRPVLFELTHSDWDAHHEELERQRRDPKMAKRLSVYTGPHTKTKALLEELRKSKEETEANPEEPPIKSVVFSTWTDHLDLIQIALENHSHIFTRLDGKMDRKSRDQALTAFANDPTIEVILVSIGAGGLGLNLTTANKVYVMEPQYNPAAEAQAVDRVHRLGQTRPVTIQRFIMEDSFEEKMLELQRKKKALADLTMSRGKESKEKLAELRSLFR</sequence>
<reference evidence="7" key="1">
    <citation type="journal article" date="2020" name="Stud. Mycol.">
        <title>101 Dothideomycetes genomes: a test case for predicting lifestyles and emergence of pathogens.</title>
        <authorList>
            <person name="Haridas S."/>
            <person name="Albert R."/>
            <person name="Binder M."/>
            <person name="Bloem J."/>
            <person name="Labutti K."/>
            <person name="Salamov A."/>
            <person name="Andreopoulos B."/>
            <person name="Baker S."/>
            <person name="Barry K."/>
            <person name="Bills G."/>
            <person name="Bluhm B."/>
            <person name="Cannon C."/>
            <person name="Castanera R."/>
            <person name="Culley D."/>
            <person name="Daum C."/>
            <person name="Ezra D."/>
            <person name="Gonzalez J."/>
            <person name="Henrissat B."/>
            <person name="Kuo A."/>
            <person name="Liang C."/>
            <person name="Lipzen A."/>
            <person name="Lutzoni F."/>
            <person name="Magnuson J."/>
            <person name="Mondo S."/>
            <person name="Nolan M."/>
            <person name="Ohm R."/>
            <person name="Pangilinan J."/>
            <person name="Park H.-J."/>
            <person name="Ramirez L."/>
            <person name="Alfaro M."/>
            <person name="Sun H."/>
            <person name="Tritt A."/>
            <person name="Yoshinaga Y."/>
            <person name="Zwiers L.-H."/>
            <person name="Turgeon B."/>
            <person name="Goodwin S."/>
            <person name="Spatafora J."/>
            <person name="Crous P."/>
            <person name="Grigoriev I."/>
        </authorList>
    </citation>
    <scope>NUCLEOTIDE SEQUENCE</scope>
    <source>
        <strain evidence="7">CBS 119925</strain>
    </source>
</reference>
<dbReference type="InterPro" id="IPR027417">
    <property type="entry name" value="P-loop_NTPase"/>
</dbReference>
<dbReference type="InterPro" id="IPR050628">
    <property type="entry name" value="SNF2_RAD54_helicase_TF"/>
</dbReference>
<dbReference type="Proteomes" id="UP000799440">
    <property type="component" value="Unassembled WGS sequence"/>
</dbReference>
<dbReference type="GO" id="GO:0005737">
    <property type="term" value="C:cytoplasm"/>
    <property type="evidence" value="ECO:0007669"/>
    <property type="project" value="TreeGrafter"/>
</dbReference>
<evidence type="ECO:0000256" key="3">
    <source>
        <dbReference type="ARBA" id="ARBA00022840"/>
    </source>
</evidence>
<name>A0A6A6VB14_9PLEO</name>
<dbReference type="GO" id="GO:0000724">
    <property type="term" value="P:double-strand break repair via homologous recombination"/>
    <property type="evidence" value="ECO:0007669"/>
    <property type="project" value="TreeGrafter"/>
</dbReference>